<feature type="transmembrane region" description="Helical" evidence="1">
    <location>
        <begin position="106"/>
        <end position="129"/>
    </location>
</feature>
<keyword evidence="1" id="KW-0472">Membrane</keyword>
<feature type="transmembrane region" description="Helical" evidence="1">
    <location>
        <begin position="29"/>
        <end position="51"/>
    </location>
</feature>
<feature type="transmembrane region" description="Helical" evidence="1">
    <location>
        <begin position="187"/>
        <end position="207"/>
    </location>
</feature>
<feature type="transmembrane region" description="Helical" evidence="1">
    <location>
        <begin position="219"/>
        <end position="245"/>
    </location>
</feature>
<dbReference type="Proteomes" id="UP001205337">
    <property type="component" value="Unassembled WGS sequence"/>
</dbReference>
<evidence type="ECO:0000313" key="3">
    <source>
        <dbReference type="Proteomes" id="UP001205337"/>
    </source>
</evidence>
<comment type="caution">
    <text evidence="2">The sequence shown here is derived from an EMBL/GenBank/DDBJ whole genome shotgun (WGS) entry which is preliminary data.</text>
</comment>
<feature type="transmembrane region" description="Helical" evidence="1">
    <location>
        <begin position="71"/>
        <end position="94"/>
    </location>
</feature>
<name>A0ABT1ZIY4_9MICO</name>
<proteinExistence type="predicted"/>
<feature type="transmembrane region" description="Helical" evidence="1">
    <location>
        <begin position="158"/>
        <end position="180"/>
    </location>
</feature>
<protein>
    <submittedName>
        <fullName evidence="2">ABC transporter permease</fullName>
    </submittedName>
</protein>
<gene>
    <name evidence="2" type="ORF">NUH29_13985</name>
</gene>
<dbReference type="EMBL" id="JANTHX010000008">
    <property type="protein sequence ID" value="MCS0500658.1"/>
    <property type="molecule type" value="Genomic_DNA"/>
</dbReference>
<evidence type="ECO:0000313" key="2">
    <source>
        <dbReference type="EMBL" id="MCS0500658.1"/>
    </source>
</evidence>
<accession>A0ABT1ZIY4</accession>
<keyword evidence="3" id="KW-1185">Reference proteome</keyword>
<reference evidence="2 3" key="1">
    <citation type="submission" date="2022-08" db="EMBL/GenBank/DDBJ databases">
        <authorList>
            <person name="Li F."/>
        </authorList>
    </citation>
    <scope>NUCLEOTIDE SEQUENCE [LARGE SCALE GENOMIC DNA]</scope>
    <source>
        <strain evidence="2 3">10F1B-8-1</strain>
    </source>
</reference>
<keyword evidence="1" id="KW-0812">Transmembrane</keyword>
<organism evidence="2 3">
    <name type="scientific">Protaetiibacter mangrovi</name>
    <dbReference type="NCBI Taxonomy" id="2970926"/>
    <lineage>
        <taxon>Bacteria</taxon>
        <taxon>Bacillati</taxon>
        <taxon>Actinomycetota</taxon>
        <taxon>Actinomycetes</taxon>
        <taxon>Micrococcales</taxon>
        <taxon>Microbacteriaceae</taxon>
        <taxon>Protaetiibacter</taxon>
    </lineage>
</organism>
<keyword evidence="1" id="KW-1133">Transmembrane helix</keyword>
<evidence type="ECO:0000256" key="1">
    <source>
        <dbReference type="SAM" id="Phobius"/>
    </source>
</evidence>
<dbReference type="RefSeq" id="WP_258799850.1">
    <property type="nucleotide sequence ID" value="NZ_JANTHX010000008.1"/>
</dbReference>
<sequence length="252" mass="27445">MTAVSAPRSAPSRVWRIVRLITANPTTTVVLPWAILGTIFLLNWLIWLLIFANVGAEGMTDAQEGIQWSGAAFYIFVYMLVLAVQAINLSFPLALGYGSTRREFSLGAGLTFVLLAAMYAVGMTVGAALENATGGWGLGGTFFRTIYFGGDQPWYLQLWIYFCWFLFFFFTGTIFASVYVRWKALGLIATFAVVGLAAVGVIALLTLSESWNMVWETIAHLGVVGSVSVLLIPSAVSALLGYLLLRRATTRG</sequence>